<evidence type="ECO:0000256" key="3">
    <source>
        <dbReference type="RuleBase" id="RU000363"/>
    </source>
</evidence>
<dbReference type="GO" id="GO:0016020">
    <property type="term" value="C:membrane"/>
    <property type="evidence" value="ECO:0007669"/>
    <property type="project" value="TreeGrafter"/>
</dbReference>
<name>A0A4Q7PES7_9BACT</name>
<dbReference type="PANTHER" id="PTHR44196">
    <property type="entry name" value="DEHYDROGENASE/REDUCTASE SDR FAMILY MEMBER 7B"/>
    <property type="match status" value="1"/>
</dbReference>
<evidence type="ECO:0000313" key="4">
    <source>
        <dbReference type="EMBL" id="RZS98627.1"/>
    </source>
</evidence>
<dbReference type="PRINTS" id="PR00080">
    <property type="entry name" value="SDRFAMILY"/>
</dbReference>
<dbReference type="GO" id="GO:0016491">
    <property type="term" value="F:oxidoreductase activity"/>
    <property type="evidence" value="ECO:0007669"/>
    <property type="project" value="UniProtKB-KW"/>
</dbReference>
<comment type="caution">
    <text evidence="4">The sequence shown here is derived from an EMBL/GenBank/DDBJ whole genome shotgun (WGS) entry which is preliminary data.</text>
</comment>
<accession>A0A4Q7PES7</accession>
<keyword evidence="2" id="KW-0560">Oxidoreductase</keyword>
<evidence type="ECO:0000313" key="5">
    <source>
        <dbReference type="Proteomes" id="UP000292209"/>
    </source>
</evidence>
<evidence type="ECO:0000256" key="2">
    <source>
        <dbReference type="ARBA" id="ARBA00023002"/>
    </source>
</evidence>
<dbReference type="SUPFAM" id="SSF51735">
    <property type="entry name" value="NAD(P)-binding Rossmann-fold domains"/>
    <property type="match status" value="1"/>
</dbReference>
<evidence type="ECO:0000256" key="1">
    <source>
        <dbReference type="ARBA" id="ARBA00006484"/>
    </source>
</evidence>
<dbReference type="EMBL" id="SGXG01000001">
    <property type="protein sequence ID" value="RZS98627.1"/>
    <property type="molecule type" value="Genomic_DNA"/>
</dbReference>
<protein>
    <submittedName>
        <fullName evidence="4">Short-subunit dehydrogenase</fullName>
    </submittedName>
</protein>
<dbReference type="OrthoDB" id="9808814at2"/>
<dbReference type="AlphaFoldDB" id="A0A4Q7PES7"/>
<dbReference type="InterPro" id="IPR002347">
    <property type="entry name" value="SDR_fam"/>
</dbReference>
<dbReference type="PANTHER" id="PTHR44196:SF1">
    <property type="entry name" value="DEHYDROGENASE_REDUCTASE SDR FAMILY MEMBER 7B"/>
    <property type="match status" value="1"/>
</dbReference>
<sequence length="268" mass="29064">MKVANKVIIVTGGGNGIGRELVLALLQKQAKVVAVDLSMDKLLETQELSGIHGGRLLLKQMDITDKDKVMAFPGEVIAYYGQVDGLINNAGIIQPFKVLNDLELEAAVKVMNVNYYGPLYLIKAFLPHFIQRPAAHIVNICSMGAFLPVPGQSVYGASKAALKLLTEGLYAELKGSPVNVTVVFPGATKTNIAANSGIEIKVNAQADSGSFKMLPADKAARQIIEGMEKDKFRVLVGSDSKFMDFLYRLNPHYAVNFIQNKMKGLLGR</sequence>
<dbReference type="PRINTS" id="PR00081">
    <property type="entry name" value="GDHRDH"/>
</dbReference>
<comment type="similarity">
    <text evidence="1 3">Belongs to the short-chain dehydrogenases/reductases (SDR) family.</text>
</comment>
<reference evidence="4 5" key="1">
    <citation type="submission" date="2019-02" db="EMBL/GenBank/DDBJ databases">
        <title>Genomic Encyclopedia of Archaeal and Bacterial Type Strains, Phase II (KMG-II): from individual species to whole genera.</title>
        <authorList>
            <person name="Goeker M."/>
        </authorList>
    </citation>
    <scope>NUCLEOTIDE SEQUENCE [LARGE SCALE GENOMIC DNA]</scope>
    <source>
        <strain evidence="4 5">DSM 21411</strain>
    </source>
</reference>
<gene>
    <name evidence="4" type="ORF">BC751_4292</name>
</gene>
<dbReference type="Proteomes" id="UP000292209">
    <property type="component" value="Unassembled WGS sequence"/>
</dbReference>
<organism evidence="4 5">
    <name type="scientific">Cecembia calidifontis</name>
    <dbReference type="NCBI Taxonomy" id="1187080"/>
    <lineage>
        <taxon>Bacteria</taxon>
        <taxon>Pseudomonadati</taxon>
        <taxon>Bacteroidota</taxon>
        <taxon>Cytophagia</taxon>
        <taxon>Cytophagales</taxon>
        <taxon>Cyclobacteriaceae</taxon>
        <taxon>Cecembia</taxon>
    </lineage>
</organism>
<dbReference type="InterPro" id="IPR036291">
    <property type="entry name" value="NAD(P)-bd_dom_sf"/>
</dbReference>
<dbReference type="Pfam" id="PF00106">
    <property type="entry name" value="adh_short"/>
    <property type="match status" value="1"/>
</dbReference>
<dbReference type="Gene3D" id="3.40.50.720">
    <property type="entry name" value="NAD(P)-binding Rossmann-like Domain"/>
    <property type="match status" value="1"/>
</dbReference>
<keyword evidence="5" id="KW-1185">Reference proteome</keyword>
<dbReference type="RefSeq" id="WP_130277291.1">
    <property type="nucleotide sequence ID" value="NZ_SGXG01000001.1"/>
</dbReference>
<proteinExistence type="inferred from homology"/>